<proteinExistence type="predicted"/>
<evidence type="ECO:0000313" key="2">
    <source>
        <dbReference type="Proteomes" id="UP000007129"/>
    </source>
</evidence>
<dbReference type="HOGENOM" id="CLU_2210528_0_0_1"/>
<comment type="caution">
    <text evidence="1">The sequence shown here is derived from an EMBL/GenBank/DDBJ whole genome shotgun (WGS) entry which is preliminary data.</text>
</comment>
<organism evidence="1 2">
    <name type="scientific">Macrophomina phaseolina (strain MS6)</name>
    <name type="common">Charcoal rot fungus</name>
    <dbReference type="NCBI Taxonomy" id="1126212"/>
    <lineage>
        <taxon>Eukaryota</taxon>
        <taxon>Fungi</taxon>
        <taxon>Dikarya</taxon>
        <taxon>Ascomycota</taxon>
        <taxon>Pezizomycotina</taxon>
        <taxon>Dothideomycetes</taxon>
        <taxon>Dothideomycetes incertae sedis</taxon>
        <taxon>Botryosphaeriales</taxon>
        <taxon>Botryosphaeriaceae</taxon>
        <taxon>Macrophomina</taxon>
    </lineage>
</organism>
<reference evidence="1 2" key="1">
    <citation type="journal article" date="2012" name="BMC Genomics">
        <title>Tools to kill: Genome of one of the most destructive plant pathogenic fungi Macrophomina phaseolina.</title>
        <authorList>
            <person name="Islam M.S."/>
            <person name="Haque M.S."/>
            <person name="Islam M.M."/>
            <person name="Emdad E.M."/>
            <person name="Halim A."/>
            <person name="Hossen Q.M.M."/>
            <person name="Hossain M.Z."/>
            <person name="Ahmed B."/>
            <person name="Rahim S."/>
            <person name="Rahman M.S."/>
            <person name="Alam M.M."/>
            <person name="Hou S."/>
            <person name="Wan X."/>
            <person name="Saito J.A."/>
            <person name="Alam M."/>
        </authorList>
    </citation>
    <scope>NUCLEOTIDE SEQUENCE [LARGE SCALE GENOMIC DNA]</scope>
    <source>
        <strain evidence="1 2">MS6</strain>
    </source>
</reference>
<accession>K2RAS4</accession>
<dbReference type="AlphaFoldDB" id="K2RAS4"/>
<name>K2RAS4_MACPH</name>
<evidence type="ECO:0000313" key="1">
    <source>
        <dbReference type="EMBL" id="EKG19566.1"/>
    </source>
</evidence>
<sequence>MPVPLTKRAEYGMHTSFVCTMISSVRGIIGKEQRATQWALRKDAAIVIVVPNGPLGRLLRAGCGEPSRNSLIDDDRLRGNDRVDRVVGLAKEFLIGRCQSGHGSQRW</sequence>
<protein>
    <submittedName>
        <fullName evidence="1">Uncharacterized protein</fullName>
    </submittedName>
</protein>
<dbReference type="Proteomes" id="UP000007129">
    <property type="component" value="Unassembled WGS sequence"/>
</dbReference>
<gene>
    <name evidence="1" type="ORF">MPH_03430</name>
</gene>
<dbReference type="InParanoid" id="K2RAS4"/>
<dbReference type="VEuPathDB" id="FungiDB:MPH_03430"/>
<dbReference type="EMBL" id="AHHD01000163">
    <property type="protein sequence ID" value="EKG19566.1"/>
    <property type="molecule type" value="Genomic_DNA"/>
</dbReference>